<organism evidence="1 2">
    <name type="scientific">Streptomyces silvisoli</name>
    <dbReference type="NCBI Taxonomy" id="3034235"/>
    <lineage>
        <taxon>Bacteria</taxon>
        <taxon>Bacillati</taxon>
        <taxon>Actinomycetota</taxon>
        <taxon>Actinomycetes</taxon>
        <taxon>Kitasatosporales</taxon>
        <taxon>Streptomycetaceae</taxon>
        <taxon>Streptomyces</taxon>
    </lineage>
</organism>
<reference evidence="1 2" key="1">
    <citation type="submission" date="2023-03" db="EMBL/GenBank/DDBJ databases">
        <title>Draft genome sequence of Streptomyces sp. RB6PN23 isolated from peat swamp forest in Thailand.</title>
        <authorList>
            <person name="Klaysubun C."/>
            <person name="Duangmal K."/>
        </authorList>
    </citation>
    <scope>NUCLEOTIDE SEQUENCE [LARGE SCALE GENOMIC DNA]</scope>
    <source>
        <strain evidence="1 2">RB6PN23</strain>
    </source>
</reference>
<keyword evidence="2" id="KW-1185">Reference proteome</keyword>
<dbReference type="EMBL" id="JARJBC010000009">
    <property type="protein sequence ID" value="MDF3290740.1"/>
    <property type="molecule type" value="Genomic_DNA"/>
</dbReference>
<dbReference type="Proteomes" id="UP001216579">
    <property type="component" value="Unassembled WGS sequence"/>
</dbReference>
<protein>
    <recommendedName>
        <fullName evidence="3">CopG family transcriptional regulator</fullName>
    </recommendedName>
</protein>
<evidence type="ECO:0000313" key="2">
    <source>
        <dbReference type="Proteomes" id="UP001216579"/>
    </source>
</evidence>
<comment type="caution">
    <text evidence="1">The sequence shown here is derived from an EMBL/GenBank/DDBJ whole genome shotgun (WGS) entry which is preliminary data.</text>
</comment>
<dbReference type="RefSeq" id="WP_276094123.1">
    <property type="nucleotide sequence ID" value="NZ_JARJBC010000009.1"/>
</dbReference>
<proteinExistence type="predicted"/>
<accession>A0ABT5ZMC8</accession>
<gene>
    <name evidence="1" type="ORF">P3G67_16110</name>
</gene>
<name>A0ABT5ZMC8_9ACTN</name>
<evidence type="ECO:0000313" key="1">
    <source>
        <dbReference type="EMBL" id="MDF3290740.1"/>
    </source>
</evidence>
<evidence type="ECO:0008006" key="3">
    <source>
        <dbReference type="Google" id="ProtNLM"/>
    </source>
</evidence>
<sequence length="65" mass="7413">MASQHKHKQRVVRGIDDQLVEDFDTAAKATGSDRSAITRQLWEWFVRRPGATLPDRPDAGDDQQH</sequence>